<evidence type="ECO:0000313" key="3">
    <source>
        <dbReference type="Proteomes" id="UP000249203"/>
    </source>
</evidence>
<evidence type="ECO:0000313" key="1">
    <source>
        <dbReference type="EMBL" id="RAK01639.1"/>
    </source>
</evidence>
<comment type="caution">
    <text evidence="1">The sequence shown here is derived from an EMBL/GenBank/DDBJ whole genome shotgun (WGS) entry which is preliminary data.</text>
</comment>
<gene>
    <name evidence="1" type="ORF">B0I24_101262</name>
    <name evidence="2" type="ORF">CWE07_01250</name>
</gene>
<proteinExistence type="predicted"/>
<protein>
    <submittedName>
        <fullName evidence="1">Uncharacterized protein</fullName>
    </submittedName>
</protein>
<dbReference type="AlphaFoldDB" id="A0A327X4R9"/>
<keyword evidence="4" id="KW-1185">Reference proteome</keyword>
<evidence type="ECO:0000313" key="2">
    <source>
        <dbReference type="EMBL" id="RUO28463.1"/>
    </source>
</evidence>
<dbReference type="RefSeq" id="WP_111568118.1">
    <property type="nucleotide sequence ID" value="NZ_PIPK01000001.1"/>
</dbReference>
<dbReference type="EMBL" id="PIPK01000001">
    <property type="protein sequence ID" value="RUO28463.1"/>
    <property type="molecule type" value="Genomic_DNA"/>
</dbReference>
<organism evidence="1 3">
    <name type="scientific">Aliidiomarina maris</name>
    <dbReference type="NCBI Taxonomy" id="531312"/>
    <lineage>
        <taxon>Bacteria</taxon>
        <taxon>Pseudomonadati</taxon>
        <taxon>Pseudomonadota</taxon>
        <taxon>Gammaproteobacteria</taxon>
        <taxon>Alteromonadales</taxon>
        <taxon>Idiomarinaceae</taxon>
        <taxon>Aliidiomarina</taxon>
    </lineage>
</organism>
<sequence>MNLLKPTSSRSRAELKLLFRLRFACLLSKYENVMQDTKVINRSLDLVNQLERQGVSREFKEKFIRDEAKGKFIGANLGEQFFLTVAADRREVTITRQQPMKGQPAVEVRYA</sequence>
<dbReference type="Proteomes" id="UP000249203">
    <property type="component" value="Unassembled WGS sequence"/>
</dbReference>
<evidence type="ECO:0000313" key="4">
    <source>
        <dbReference type="Proteomes" id="UP000287865"/>
    </source>
</evidence>
<dbReference type="Proteomes" id="UP000287865">
    <property type="component" value="Unassembled WGS sequence"/>
</dbReference>
<reference evidence="2 4" key="1">
    <citation type="journal article" date="2018" name="Front. Microbiol.">
        <title>Genome-Based Analysis Reveals the Taxonomy and Diversity of the Family Idiomarinaceae.</title>
        <authorList>
            <person name="Liu Y."/>
            <person name="Lai Q."/>
            <person name="Shao Z."/>
        </authorList>
    </citation>
    <scope>NUCLEOTIDE SEQUENCE [LARGE SCALE GENOMIC DNA]</scope>
    <source>
        <strain evidence="2 4">CF12-14</strain>
    </source>
</reference>
<dbReference type="EMBL" id="QLMD01000001">
    <property type="protein sequence ID" value="RAK01639.1"/>
    <property type="molecule type" value="Genomic_DNA"/>
</dbReference>
<reference evidence="1 3" key="2">
    <citation type="submission" date="2018-06" db="EMBL/GenBank/DDBJ databases">
        <title>Genomic Encyclopedia of Type Strains, Phase III (KMG-III): the genomes of soil and plant-associated and newly described type strains.</title>
        <authorList>
            <person name="Whitman W."/>
        </authorList>
    </citation>
    <scope>NUCLEOTIDE SEQUENCE [LARGE SCALE GENOMIC DNA]</scope>
    <source>
        <strain evidence="1 3">CGMCC 1.15366</strain>
    </source>
</reference>
<name>A0A327X4R9_9GAMM</name>
<accession>A0A327X4R9</accession>